<keyword evidence="2" id="KW-0436">Ligase</keyword>
<evidence type="ECO:0000256" key="2">
    <source>
        <dbReference type="ARBA" id="ARBA00022598"/>
    </source>
</evidence>
<dbReference type="PROSITE" id="PS00455">
    <property type="entry name" value="AMP_BINDING"/>
    <property type="match status" value="1"/>
</dbReference>
<dbReference type="InterPro" id="IPR020845">
    <property type="entry name" value="AMP-binding_CS"/>
</dbReference>
<evidence type="ECO:0000256" key="1">
    <source>
        <dbReference type="ARBA" id="ARBA00006432"/>
    </source>
</evidence>
<evidence type="ECO:0000313" key="6">
    <source>
        <dbReference type="EMBL" id="NHO34025.1"/>
    </source>
</evidence>
<dbReference type="Pfam" id="PF13193">
    <property type="entry name" value="AMP-binding_C"/>
    <property type="match status" value="1"/>
</dbReference>
<protein>
    <submittedName>
        <fullName evidence="6">AMP-binding protein</fullName>
    </submittedName>
</protein>
<dbReference type="Gene3D" id="3.40.50.12780">
    <property type="entry name" value="N-terminal domain of ligase-like"/>
    <property type="match status" value="1"/>
</dbReference>
<dbReference type="InterPro" id="IPR042099">
    <property type="entry name" value="ANL_N_sf"/>
</dbReference>
<evidence type="ECO:0000313" key="7">
    <source>
        <dbReference type="Proteomes" id="UP000615326"/>
    </source>
</evidence>
<dbReference type="InterPro" id="IPR045851">
    <property type="entry name" value="AMP-bd_C_sf"/>
</dbReference>
<feature type="transmembrane region" description="Helical" evidence="3">
    <location>
        <begin position="268"/>
        <end position="289"/>
    </location>
</feature>
<name>A0ABX0KDE6_9PROT</name>
<accession>A0ABX0KDE6</accession>
<evidence type="ECO:0000259" key="4">
    <source>
        <dbReference type="Pfam" id="PF00501"/>
    </source>
</evidence>
<dbReference type="CDD" id="cd05936">
    <property type="entry name" value="FC-FACS_FadD_like"/>
    <property type="match status" value="1"/>
</dbReference>
<keyword evidence="3" id="KW-0472">Membrane</keyword>
<reference evidence="6 7" key="1">
    <citation type="journal article" date="2020" name="Int. J. Syst. Evol. Microbiol.">
        <title>Novel acetic acid bacteria from cider fermentations: Acetobacter conturbans sp. nov. and Acetobacter fallax sp. nov.</title>
        <authorList>
            <person name="Sombolestani A.S."/>
            <person name="Cleenwerck I."/>
            <person name="Cnockaert M."/>
            <person name="Borremans W."/>
            <person name="Wieme A.D."/>
            <person name="De Vuyst L."/>
            <person name="Vandamme P."/>
        </authorList>
    </citation>
    <scope>NUCLEOTIDE SEQUENCE [LARGE SCALE GENOMIC DNA]</scope>
    <source>
        <strain evidence="6 7">LMG 1637</strain>
    </source>
</reference>
<organism evidence="6 7">
    <name type="scientific">Acetobacter fallax</name>
    <dbReference type="NCBI Taxonomy" id="1737473"/>
    <lineage>
        <taxon>Bacteria</taxon>
        <taxon>Pseudomonadati</taxon>
        <taxon>Pseudomonadota</taxon>
        <taxon>Alphaproteobacteria</taxon>
        <taxon>Acetobacterales</taxon>
        <taxon>Acetobacteraceae</taxon>
        <taxon>Acetobacter</taxon>
    </lineage>
</organism>
<gene>
    <name evidence="6" type="ORF">GOB84_16040</name>
</gene>
<feature type="domain" description="AMP-dependent synthetase/ligase" evidence="4">
    <location>
        <begin position="49"/>
        <end position="435"/>
    </location>
</feature>
<comment type="caution">
    <text evidence="6">The sequence shown here is derived from an EMBL/GenBank/DDBJ whole genome shotgun (WGS) entry which is preliminary data.</text>
</comment>
<dbReference type="InterPro" id="IPR025110">
    <property type="entry name" value="AMP-bd_C"/>
</dbReference>
<evidence type="ECO:0000259" key="5">
    <source>
        <dbReference type="Pfam" id="PF13193"/>
    </source>
</evidence>
<dbReference type="Proteomes" id="UP000615326">
    <property type="component" value="Unassembled WGS sequence"/>
</dbReference>
<dbReference type="SUPFAM" id="SSF56801">
    <property type="entry name" value="Acetyl-CoA synthetase-like"/>
    <property type="match status" value="1"/>
</dbReference>
<feature type="domain" description="AMP-binding enzyme C-terminal" evidence="5">
    <location>
        <begin position="486"/>
        <end position="560"/>
    </location>
</feature>
<proteinExistence type="inferred from homology"/>
<dbReference type="Gene3D" id="3.30.300.30">
    <property type="match status" value="1"/>
</dbReference>
<dbReference type="PANTHER" id="PTHR24096:SF149">
    <property type="entry name" value="AMP-BINDING DOMAIN-CONTAINING PROTEIN-RELATED"/>
    <property type="match status" value="1"/>
</dbReference>
<comment type="similarity">
    <text evidence="1">Belongs to the ATP-dependent AMP-binding enzyme family.</text>
</comment>
<evidence type="ECO:0000256" key="3">
    <source>
        <dbReference type="SAM" id="Phobius"/>
    </source>
</evidence>
<sequence length="583" mass="63566">MQMSSVSGSDRISDAAARKGLDMDSFTEHRFTTDLKPGVPGQTLSGLLARAAAQCPDAAAIDFLGRRTTYRDLFHAADHAAAGLQEAGMKKGDRIGLCLPNTPYSVILFFAAQRIGAIVVNINPLYVEHEIHQILLTSGVSVLAVTDLAMIATPAIAATRNCPIHHIIVCPFTEALPWGKSFLFRAFKSRELVRFEQDPRLITFHKLVVTRGLPKPVALDPLKDVAVLQFTGGTTGTPKAAMLTHGNLLANLAQIGERIEGALDGPQVILGVLPLFHVFAMMTVMLLSVDRMGMMVLLPRFDARATLETLLHNKVTIFPAVPTILTALLRQKDIRPECFAHMTAVISGGAPLPVALRKQFEETAHCPVIEGYGLSETSPVLTFNPLDNARDGSCGLPVAGTELQIRDISPPHHTLSSGQSGEVCVRGPQVMPGYWGGQSLENPFTEDGFLRTGDVGYLDDDGYLYLVDRLKDIILCGGYNVYPHVIEEALYRHPAVLEALVIGVPDEYRGQAPKAFVTLKEGVAVTERELLDHIGQYVSKIERPRQVVFREMLPKTLIGKLSRKDLIAQENLHSNLSPMAEEA</sequence>
<keyword evidence="7" id="KW-1185">Reference proteome</keyword>
<keyword evidence="3" id="KW-0812">Transmembrane</keyword>
<keyword evidence="3" id="KW-1133">Transmembrane helix</keyword>
<dbReference type="EMBL" id="WOSW01000049">
    <property type="protein sequence ID" value="NHO34025.1"/>
    <property type="molecule type" value="Genomic_DNA"/>
</dbReference>
<dbReference type="PANTHER" id="PTHR24096">
    <property type="entry name" value="LONG-CHAIN-FATTY-ACID--COA LIGASE"/>
    <property type="match status" value="1"/>
</dbReference>
<dbReference type="InterPro" id="IPR000873">
    <property type="entry name" value="AMP-dep_synth/lig_dom"/>
</dbReference>
<dbReference type="Pfam" id="PF00501">
    <property type="entry name" value="AMP-binding"/>
    <property type="match status" value="1"/>
</dbReference>